<dbReference type="AlphaFoldDB" id="A0A376AEG0"/>
<evidence type="ECO:0000259" key="4">
    <source>
        <dbReference type="PROSITE" id="PS01124"/>
    </source>
</evidence>
<reference evidence="6" key="1">
    <citation type="submission" date="2018-07" db="EMBL/GenBank/DDBJ databases">
        <authorList>
            <person name="Peiro R."/>
            <person name="Begona"/>
            <person name="Cbmso G."/>
            <person name="Lopez M."/>
            <person name="Gonzalez S."/>
        </authorList>
    </citation>
    <scope>NUCLEOTIDE SEQUENCE [LARGE SCALE GENOMIC DNA]</scope>
</reference>
<keyword evidence="2" id="KW-0238">DNA-binding</keyword>
<organism evidence="5 6">
    <name type="scientific">Ciceribacter selenitireducens ATCC BAA-1503</name>
    <dbReference type="NCBI Taxonomy" id="1336235"/>
    <lineage>
        <taxon>Bacteria</taxon>
        <taxon>Pseudomonadati</taxon>
        <taxon>Pseudomonadota</taxon>
        <taxon>Alphaproteobacteria</taxon>
        <taxon>Hyphomicrobiales</taxon>
        <taxon>Rhizobiaceae</taxon>
        <taxon>Ciceribacter</taxon>
    </lineage>
</organism>
<sequence>MANKSIADELTAVAGVASAIQAHAQSYGIDIGPICSALKIDPDMFQSLTARISLDRICRLLEACALLADDEAFGLKCVDRFVAGSTGPFGYGLMTAPTVRDFVRFLALHMQYATYASNLRLTIDDRGASFSWSFAPAIVKRDQYVDMGIALAMRRLRDIAGSRTDLVEVDLERPRPKSPQVFRDYLTRKLRFGCRENALRIPASLLDMHNPKADARLFSLMDIQCRSMWPNADHQEGSFIDQVRKFLILRMAESNPSLSEISPHFGISERTFQRRLAEEHTSLAEIRDDLRRELSLNLLTESELPIAEICYRLGYSAPSAFTRSVARWFGRTPSELRGRKSA</sequence>
<evidence type="ECO:0000256" key="1">
    <source>
        <dbReference type="ARBA" id="ARBA00023015"/>
    </source>
</evidence>
<keyword evidence="1" id="KW-0805">Transcription regulation</keyword>
<evidence type="ECO:0000256" key="3">
    <source>
        <dbReference type="ARBA" id="ARBA00023163"/>
    </source>
</evidence>
<dbReference type="PANTHER" id="PTHR47894">
    <property type="entry name" value="HTH-TYPE TRANSCRIPTIONAL REGULATOR GADX"/>
    <property type="match status" value="1"/>
</dbReference>
<proteinExistence type="predicted"/>
<feature type="domain" description="HTH araC/xylS-type" evidence="4">
    <location>
        <begin position="241"/>
        <end position="339"/>
    </location>
</feature>
<dbReference type="PROSITE" id="PS01124">
    <property type="entry name" value="HTH_ARAC_FAMILY_2"/>
    <property type="match status" value="1"/>
</dbReference>
<dbReference type="Pfam" id="PF12833">
    <property type="entry name" value="HTH_18"/>
    <property type="match status" value="1"/>
</dbReference>
<dbReference type="EMBL" id="UEYP01000001">
    <property type="protein sequence ID" value="SSC65863.1"/>
    <property type="molecule type" value="Genomic_DNA"/>
</dbReference>
<dbReference type="InterPro" id="IPR018060">
    <property type="entry name" value="HTH_AraC"/>
</dbReference>
<accession>A0A376AEG0</accession>
<dbReference type="OrthoDB" id="9805730at2"/>
<evidence type="ECO:0000313" key="5">
    <source>
        <dbReference type="EMBL" id="SSC65863.1"/>
    </source>
</evidence>
<dbReference type="SMART" id="SM00342">
    <property type="entry name" value="HTH_ARAC"/>
    <property type="match status" value="1"/>
</dbReference>
<dbReference type="PANTHER" id="PTHR47894:SF4">
    <property type="entry name" value="HTH-TYPE TRANSCRIPTIONAL REGULATOR GADX"/>
    <property type="match status" value="1"/>
</dbReference>
<dbReference type="GO" id="GO:0005829">
    <property type="term" value="C:cytosol"/>
    <property type="evidence" value="ECO:0007669"/>
    <property type="project" value="TreeGrafter"/>
</dbReference>
<dbReference type="RefSeq" id="WP_115668886.1">
    <property type="nucleotide sequence ID" value="NZ_UEYP01000001.1"/>
</dbReference>
<keyword evidence="6" id="KW-1185">Reference proteome</keyword>
<evidence type="ECO:0000313" key="6">
    <source>
        <dbReference type="Proteomes" id="UP000254764"/>
    </source>
</evidence>
<protein>
    <recommendedName>
        <fullName evidence="4">HTH araC/xylS-type domain-containing protein</fullName>
    </recommendedName>
</protein>
<keyword evidence="3" id="KW-0804">Transcription</keyword>
<dbReference type="GO" id="GO:0000976">
    <property type="term" value="F:transcription cis-regulatory region binding"/>
    <property type="evidence" value="ECO:0007669"/>
    <property type="project" value="TreeGrafter"/>
</dbReference>
<dbReference type="SUPFAM" id="SSF46689">
    <property type="entry name" value="Homeodomain-like"/>
    <property type="match status" value="1"/>
</dbReference>
<dbReference type="Proteomes" id="UP000254764">
    <property type="component" value="Unassembled WGS sequence"/>
</dbReference>
<dbReference type="InterPro" id="IPR009057">
    <property type="entry name" value="Homeodomain-like_sf"/>
</dbReference>
<dbReference type="GO" id="GO:0003700">
    <property type="term" value="F:DNA-binding transcription factor activity"/>
    <property type="evidence" value="ECO:0007669"/>
    <property type="project" value="InterPro"/>
</dbReference>
<dbReference type="Gene3D" id="1.10.10.60">
    <property type="entry name" value="Homeodomain-like"/>
    <property type="match status" value="1"/>
</dbReference>
<gene>
    <name evidence="5" type="ORF">RHIZ70_1571</name>
</gene>
<evidence type="ECO:0000256" key="2">
    <source>
        <dbReference type="ARBA" id="ARBA00023125"/>
    </source>
</evidence>
<dbReference type="STRING" id="1336235.GCA_000518785_03256"/>
<dbReference type="InterPro" id="IPR032687">
    <property type="entry name" value="AraC-type_N"/>
</dbReference>
<name>A0A376AEG0_9HYPH</name>
<dbReference type="Pfam" id="PF12625">
    <property type="entry name" value="Arabinose_bd"/>
    <property type="match status" value="1"/>
</dbReference>